<dbReference type="AlphaFoldDB" id="A0A0C2GMU9"/>
<dbReference type="EMBL" id="KN731080">
    <property type="protein sequence ID" value="KIH60314.1"/>
    <property type="molecule type" value="Genomic_DNA"/>
</dbReference>
<proteinExistence type="predicted"/>
<reference evidence="1 2" key="1">
    <citation type="submission" date="2013-12" db="EMBL/GenBank/DDBJ databases">
        <title>Draft genome of the parsitic nematode Ancylostoma duodenale.</title>
        <authorList>
            <person name="Mitreva M."/>
        </authorList>
    </citation>
    <scope>NUCLEOTIDE SEQUENCE [LARGE SCALE GENOMIC DNA]</scope>
    <source>
        <strain evidence="1 2">Zhejiang</strain>
    </source>
</reference>
<evidence type="ECO:0000313" key="2">
    <source>
        <dbReference type="Proteomes" id="UP000054047"/>
    </source>
</evidence>
<evidence type="ECO:0000313" key="1">
    <source>
        <dbReference type="EMBL" id="KIH60314.1"/>
    </source>
</evidence>
<dbReference type="OrthoDB" id="5826311at2759"/>
<accession>A0A0C2GMU9</accession>
<protein>
    <submittedName>
        <fullName evidence="1">Uncharacterized protein</fullName>
    </submittedName>
</protein>
<gene>
    <name evidence="1" type="ORF">ANCDUO_09442</name>
</gene>
<keyword evidence="2" id="KW-1185">Reference proteome</keyword>
<dbReference type="Proteomes" id="UP000054047">
    <property type="component" value="Unassembled WGS sequence"/>
</dbReference>
<organism evidence="1 2">
    <name type="scientific">Ancylostoma duodenale</name>
    <dbReference type="NCBI Taxonomy" id="51022"/>
    <lineage>
        <taxon>Eukaryota</taxon>
        <taxon>Metazoa</taxon>
        <taxon>Ecdysozoa</taxon>
        <taxon>Nematoda</taxon>
        <taxon>Chromadorea</taxon>
        <taxon>Rhabditida</taxon>
        <taxon>Rhabditina</taxon>
        <taxon>Rhabditomorpha</taxon>
        <taxon>Strongyloidea</taxon>
        <taxon>Ancylostomatidae</taxon>
        <taxon>Ancylostomatinae</taxon>
        <taxon>Ancylostoma</taxon>
    </lineage>
</organism>
<sequence>MLPNEHFQKLLYDLFCLWHGVQRHYDPPFTDTEEQRLAKVKSMICKLLTEIDGRVLRIQQNQSGGMKGQQFPLSDNRSHCPSSLEPIDSADKGLLVCLALLYGSEPQVSLEE</sequence>
<name>A0A0C2GMU9_9BILA</name>